<evidence type="ECO:0000313" key="3">
    <source>
        <dbReference type="Proteomes" id="UP000824159"/>
    </source>
</evidence>
<dbReference type="PANTHER" id="PTHR42951:SF4">
    <property type="entry name" value="ACYL-COENZYME A THIOESTERASE MBLAC2"/>
    <property type="match status" value="1"/>
</dbReference>
<name>A0A9D1KUS9_9FIRM</name>
<dbReference type="SUPFAM" id="SSF56281">
    <property type="entry name" value="Metallo-hydrolase/oxidoreductase"/>
    <property type="match status" value="1"/>
</dbReference>
<feature type="domain" description="Metallo-beta-lactamase" evidence="1">
    <location>
        <begin position="39"/>
        <end position="239"/>
    </location>
</feature>
<protein>
    <submittedName>
        <fullName evidence="2">MBL fold metallo-hydrolase</fullName>
    </submittedName>
</protein>
<dbReference type="EMBL" id="DVLX01000038">
    <property type="protein sequence ID" value="HIT99333.1"/>
    <property type="molecule type" value="Genomic_DNA"/>
</dbReference>
<dbReference type="Proteomes" id="UP000824159">
    <property type="component" value="Unassembled WGS sequence"/>
</dbReference>
<dbReference type="Pfam" id="PF00753">
    <property type="entry name" value="Lactamase_B"/>
    <property type="match status" value="1"/>
</dbReference>
<accession>A0A9D1KUS9</accession>
<dbReference type="InterPro" id="IPR050855">
    <property type="entry name" value="NDM-1-like"/>
</dbReference>
<evidence type="ECO:0000259" key="1">
    <source>
        <dbReference type="SMART" id="SM00849"/>
    </source>
</evidence>
<evidence type="ECO:0000313" key="2">
    <source>
        <dbReference type="EMBL" id="HIT99333.1"/>
    </source>
</evidence>
<reference evidence="2" key="2">
    <citation type="journal article" date="2021" name="PeerJ">
        <title>Extensive microbial diversity within the chicken gut microbiome revealed by metagenomics and culture.</title>
        <authorList>
            <person name="Gilroy R."/>
            <person name="Ravi A."/>
            <person name="Getino M."/>
            <person name="Pursley I."/>
            <person name="Horton D.L."/>
            <person name="Alikhan N.F."/>
            <person name="Baker D."/>
            <person name="Gharbi K."/>
            <person name="Hall N."/>
            <person name="Watson M."/>
            <person name="Adriaenssens E.M."/>
            <person name="Foster-Nyarko E."/>
            <person name="Jarju S."/>
            <person name="Secka A."/>
            <person name="Antonio M."/>
            <person name="Oren A."/>
            <person name="Chaudhuri R.R."/>
            <person name="La Ragione R."/>
            <person name="Hildebrand F."/>
            <person name="Pallen M.J."/>
        </authorList>
    </citation>
    <scope>NUCLEOTIDE SEQUENCE</scope>
    <source>
        <strain evidence="2">CHK176-22527</strain>
    </source>
</reference>
<dbReference type="InterPro" id="IPR036866">
    <property type="entry name" value="RibonucZ/Hydroxyglut_hydro"/>
</dbReference>
<dbReference type="SMART" id="SM00849">
    <property type="entry name" value="Lactamase_B"/>
    <property type="match status" value="1"/>
</dbReference>
<organism evidence="2 3">
    <name type="scientific">Candidatus Allocopromorpha excrementavium</name>
    <dbReference type="NCBI Taxonomy" id="2840741"/>
    <lineage>
        <taxon>Bacteria</taxon>
        <taxon>Bacillati</taxon>
        <taxon>Bacillota</taxon>
        <taxon>Clostridia</taxon>
        <taxon>Eubacteriales</taxon>
        <taxon>Eubacteriaceae</taxon>
        <taxon>Eubacteriaceae incertae sedis</taxon>
        <taxon>Candidatus Allocopromorpha</taxon>
    </lineage>
</organism>
<sequence length="321" mass="36547">MSQRFETNAKAEDGLDVFGKEFDRFAFPGCIHRVTAGNGGEALLIVGSEKTAIIDCGMAYCGSEMIKKLKKTLEDEGRETLDFAFLTHSHYDHIGALPYIRKEFPDVVVYGSQHCHDILVRPGAKSLMKELGEAAQKLYMPESTEEIPVENLIVDVVLKDGDEVSLGEEKIRAMETKGHTDCSMSYALEPLKLLFSSESTGLIETGFQICTPILKSFDDAFYSLKKCRKYGAEYICLPHFGMIPKYFNEKYWDIFEAECMENIKMVREMKDKGFSEDQMLDKFKEKLWSDKLEEEQPIEAFLINTRYMIRSALNKCSNDSV</sequence>
<gene>
    <name evidence="2" type="ORF">IAD12_03660</name>
</gene>
<dbReference type="PANTHER" id="PTHR42951">
    <property type="entry name" value="METALLO-BETA-LACTAMASE DOMAIN-CONTAINING"/>
    <property type="match status" value="1"/>
</dbReference>
<reference evidence="2" key="1">
    <citation type="submission" date="2020-10" db="EMBL/GenBank/DDBJ databases">
        <authorList>
            <person name="Gilroy R."/>
        </authorList>
    </citation>
    <scope>NUCLEOTIDE SEQUENCE</scope>
    <source>
        <strain evidence="2">CHK176-22527</strain>
    </source>
</reference>
<dbReference type="Gene3D" id="3.60.15.10">
    <property type="entry name" value="Ribonuclease Z/Hydroxyacylglutathione hydrolase-like"/>
    <property type="match status" value="1"/>
</dbReference>
<dbReference type="InterPro" id="IPR001279">
    <property type="entry name" value="Metallo-B-lactamas"/>
</dbReference>
<comment type="caution">
    <text evidence="2">The sequence shown here is derived from an EMBL/GenBank/DDBJ whole genome shotgun (WGS) entry which is preliminary data.</text>
</comment>
<dbReference type="AlphaFoldDB" id="A0A9D1KUS9"/>
<proteinExistence type="predicted"/>